<name>T1H4K4_MEGSC</name>
<evidence type="ECO:0000256" key="5">
    <source>
        <dbReference type="RuleBase" id="RU365059"/>
    </source>
</evidence>
<reference evidence="7" key="1">
    <citation type="submission" date="2013-02" db="EMBL/GenBank/DDBJ databases">
        <authorList>
            <person name="Hughes D."/>
        </authorList>
    </citation>
    <scope>NUCLEOTIDE SEQUENCE</scope>
    <source>
        <strain>Durham</strain>
        <strain evidence="7">NC isolate 2 -- Noor lab</strain>
    </source>
</reference>
<sequence length="134" mass="15452">STYCSQVQRFALENKRIIDIVNLDPAAEHFDYTPIVDIRDLIHLDDCMEDDDIKLGPNGGLVFCLEYLIENQNWLKEQLCGDEHINGEPDDDYILFDMPGQIELFTHLSMGKQLVKLLESLNFRVVYGSTEHYG</sequence>
<evidence type="ECO:0000256" key="1">
    <source>
        <dbReference type="ARBA" id="ARBA00005290"/>
    </source>
</evidence>
<dbReference type="InterPro" id="IPR004130">
    <property type="entry name" value="Gpn"/>
</dbReference>
<dbReference type="HOGENOM" id="CLU_037460_3_3_1"/>
<keyword evidence="7" id="KW-1185">Reference proteome</keyword>
<evidence type="ECO:0000256" key="4">
    <source>
        <dbReference type="ARBA" id="ARBA00023134"/>
    </source>
</evidence>
<dbReference type="EnsemblMetazoa" id="MESCA011216-RA">
    <property type="protein sequence ID" value="MESCA011216-PA"/>
    <property type="gene ID" value="MESCA011216"/>
</dbReference>
<dbReference type="STRING" id="36166.T1H4K4"/>
<organism evidence="6 7">
    <name type="scientific">Megaselia scalaris</name>
    <name type="common">Humpbacked fly</name>
    <name type="synonym">Phora scalaris</name>
    <dbReference type="NCBI Taxonomy" id="36166"/>
    <lineage>
        <taxon>Eukaryota</taxon>
        <taxon>Metazoa</taxon>
        <taxon>Ecdysozoa</taxon>
        <taxon>Arthropoda</taxon>
        <taxon>Hexapoda</taxon>
        <taxon>Insecta</taxon>
        <taxon>Pterygota</taxon>
        <taxon>Neoptera</taxon>
        <taxon>Endopterygota</taxon>
        <taxon>Diptera</taxon>
        <taxon>Brachycera</taxon>
        <taxon>Muscomorpha</taxon>
        <taxon>Platypezoidea</taxon>
        <taxon>Phoridae</taxon>
        <taxon>Megaseliini</taxon>
        <taxon>Megaselia</taxon>
    </lineage>
</organism>
<dbReference type="GO" id="GO:0005525">
    <property type="term" value="F:GTP binding"/>
    <property type="evidence" value="ECO:0007669"/>
    <property type="project" value="UniProtKB-KW"/>
</dbReference>
<dbReference type="GO" id="GO:0003924">
    <property type="term" value="F:GTPase activity"/>
    <property type="evidence" value="ECO:0007669"/>
    <property type="project" value="TreeGrafter"/>
</dbReference>
<dbReference type="Gene3D" id="3.40.50.300">
    <property type="entry name" value="P-loop containing nucleotide triphosphate hydrolases"/>
    <property type="match status" value="1"/>
</dbReference>
<evidence type="ECO:0000256" key="3">
    <source>
        <dbReference type="ARBA" id="ARBA00022801"/>
    </source>
</evidence>
<dbReference type="Pfam" id="PF03029">
    <property type="entry name" value="ATP_bind_1"/>
    <property type="match status" value="1"/>
</dbReference>
<accession>T1H4K4</accession>
<keyword evidence="4 5" id="KW-0342">GTP-binding</keyword>
<keyword evidence="2 5" id="KW-0547">Nucleotide-binding</keyword>
<keyword evidence="3 5" id="KW-0378">Hydrolase</keyword>
<comment type="subunit">
    <text evidence="5">Binds to RNA polymerase II (RNAPII).</text>
</comment>
<reference evidence="6" key="2">
    <citation type="submission" date="2015-06" db="UniProtKB">
        <authorList>
            <consortium name="EnsemblMetazoa"/>
        </authorList>
    </citation>
    <scope>IDENTIFICATION</scope>
</reference>
<dbReference type="OMA" id="PCAINIA"/>
<dbReference type="SUPFAM" id="SSF52540">
    <property type="entry name" value="P-loop containing nucleoside triphosphate hydrolases"/>
    <property type="match status" value="1"/>
</dbReference>
<proteinExistence type="inferred from homology"/>
<dbReference type="PANTHER" id="PTHR21231:SF7">
    <property type="entry name" value="GPN-LOOP GTPASE 3"/>
    <property type="match status" value="1"/>
</dbReference>
<protein>
    <recommendedName>
        <fullName evidence="5">GPN-loop GTPase 3</fullName>
    </recommendedName>
</protein>
<dbReference type="AlphaFoldDB" id="T1H4K4"/>
<comment type="function">
    <text evidence="5">Small GTPase required for proper nuclear import of RNA polymerase II and III (RNAPII and RNAPIII). May act at an RNAP assembly step prior to nuclear import.</text>
</comment>
<evidence type="ECO:0000313" key="6">
    <source>
        <dbReference type="EnsemblMetazoa" id="MESCA011216-PA"/>
    </source>
</evidence>
<dbReference type="InterPro" id="IPR027417">
    <property type="entry name" value="P-loop_NTPase"/>
</dbReference>
<evidence type="ECO:0000256" key="2">
    <source>
        <dbReference type="ARBA" id="ARBA00022741"/>
    </source>
</evidence>
<evidence type="ECO:0000313" key="7">
    <source>
        <dbReference type="Proteomes" id="UP000015102"/>
    </source>
</evidence>
<dbReference type="EMBL" id="CAQQ02195312">
    <property type="status" value="NOT_ANNOTATED_CDS"/>
    <property type="molecule type" value="Genomic_DNA"/>
</dbReference>
<dbReference type="PANTHER" id="PTHR21231">
    <property type="entry name" value="XPA-BINDING PROTEIN 1-RELATED"/>
    <property type="match status" value="1"/>
</dbReference>
<dbReference type="Proteomes" id="UP000015102">
    <property type="component" value="Unassembled WGS sequence"/>
</dbReference>
<comment type="similarity">
    <text evidence="1 5">Belongs to the GPN-loop GTPase family.</text>
</comment>